<evidence type="ECO:0000313" key="2">
    <source>
        <dbReference type="Proteomes" id="UP001107558"/>
    </source>
</evidence>
<reference evidence="1" key="1">
    <citation type="submission" date="2021-03" db="EMBL/GenBank/DDBJ databases">
        <title>Chromosome level genome of the anhydrobiotic midge Polypedilum vanderplanki.</title>
        <authorList>
            <person name="Yoshida Y."/>
            <person name="Kikawada T."/>
            <person name="Gusev O."/>
        </authorList>
    </citation>
    <scope>NUCLEOTIDE SEQUENCE</scope>
    <source>
        <strain evidence="1">NIAS01</strain>
        <tissue evidence="1">Whole body or cell culture</tissue>
    </source>
</reference>
<comment type="caution">
    <text evidence="1">The sequence shown here is derived from an EMBL/GenBank/DDBJ whole genome shotgun (WGS) entry which is preliminary data.</text>
</comment>
<evidence type="ECO:0000313" key="1">
    <source>
        <dbReference type="EMBL" id="KAG5671925.1"/>
    </source>
</evidence>
<dbReference type="Proteomes" id="UP001107558">
    <property type="component" value="Chromosome 3"/>
</dbReference>
<protein>
    <submittedName>
        <fullName evidence="1">Uncharacterized protein</fullName>
    </submittedName>
</protein>
<keyword evidence="2" id="KW-1185">Reference proteome</keyword>
<sequence length="198" mass="23362">MQSFSNFSQNNQSNSIPIILSYLSIMSLNFELSVQTGKVISRAIDEIFLKDNIEFNILMSKTQNHHLQLILAEILKNTRENFKVKIFNTSPNSEKLSTLFILNNHTELTIAEDYIKAMKTNYSTAHKYIIYCADINYTNIFMHYRPSLMLDRRSWIDYMDKYYIINIPQGFSLMTYFVRSKSNNEFELKLENVNMYVP</sequence>
<proteinExistence type="predicted"/>
<dbReference type="EMBL" id="JADBJN010000003">
    <property type="protein sequence ID" value="KAG5671925.1"/>
    <property type="molecule type" value="Genomic_DNA"/>
</dbReference>
<dbReference type="AlphaFoldDB" id="A0A9J6BQG8"/>
<organism evidence="1 2">
    <name type="scientific">Polypedilum vanderplanki</name>
    <name type="common">Sleeping chironomid midge</name>
    <dbReference type="NCBI Taxonomy" id="319348"/>
    <lineage>
        <taxon>Eukaryota</taxon>
        <taxon>Metazoa</taxon>
        <taxon>Ecdysozoa</taxon>
        <taxon>Arthropoda</taxon>
        <taxon>Hexapoda</taxon>
        <taxon>Insecta</taxon>
        <taxon>Pterygota</taxon>
        <taxon>Neoptera</taxon>
        <taxon>Endopterygota</taxon>
        <taxon>Diptera</taxon>
        <taxon>Nematocera</taxon>
        <taxon>Chironomoidea</taxon>
        <taxon>Chironomidae</taxon>
        <taxon>Chironominae</taxon>
        <taxon>Polypedilum</taxon>
        <taxon>Polypedilum</taxon>
    </lineage>
</organism>
<name>A0A9J6BQG8_POLVA</name>
<accession>A0A9J6BQG8</accession>
<gene>
    <name evidence="1" type="ORF">PVAND_002093</name>
</gene>